<gene>
    <name evidence="2" type="ORF">AWB70_01654</name>
</gene>
<dbReference type="RefSeq" id="WP_053571338.1">
    <property type="nucleotide sequence ID" value="NZ_FCNY02000003.1"/>
</dbReference>
<sequence>MADDLQRLLDKDQIRDVMLRYARGVDRRDWELVRATFFEDGYDDHADFSGKRDDFVAFVREKHDASSFCKSTHLLGNCLIEFASDHVAAVETYFVAKLQMGPDAGSQRAMLGAQHADSRENMRVEVVGRYVDRFERRHGEWRVARRRTVFDTIRTELGGSPDGGLNPAWVLGRRDAQDPVFVSRAEAGLR</sequence>
<dbReference type="Pfam" id="PF13577">
    <property type="entry name" value="SnoaL_4"/>
    <property type="match status" value="1"/>
</dbReference>
<dbReference type="EMBL" id="FCNY02000003">
    <property type="protein sequence ID" value="SAL27920.1"/>
    <property type="molecule type" value="Genomic_DNA"/>
</dbReference>
<dbReference type="SUPFAM" id="SSF54427">
    <property type="entry name" value="NTF2-like"/>
    <property type="match status" value="1"/>
</dbReference>
<keyword evidence="3" id="KW-1185">Reference proteome</keyword>
<dbReference type="InterPro" id="IPR032710">
    <property type="entry name" value="NTF2-like_dom_sf"/>
</dbReference>
<evidence type="ECO:0000259" key="1">
    <source>
        <dbReference type="Pfam" id="PF13577"/>
    </source>
</evidence>
<dbReference type="Proteomes" id="UP000054740">
    <property type="component" value="Unassembled WGS sequence"/>
</dbReference>
<accession>A0A158G947</accession>
<proteinExistence type="predicted"/>
<dbReference type="Gene3D" id="3.10.450.50">
    <property type="match status" value="1"/>
</dbReference>
<evidence type="ECO:0000313" key="2">
    <source>
        <dbReference type="EMBL" id="SAL27920.1"/>
    </source>
</evidence>
<dbReference type="InterPro" id="IPR037401">
    <property type="entry name" value="SnoaL-like"/>
</dbReference>
<protein>
    <recommendedName>
        <fullName evidence="1">SnoaL-like domain-containing protein</fullName>
    </recommendedName>
</protein>
<feature type="domain" description="SnoaL-like" evidence="1">
    <location>
        <begin position="6"/>
        <end position="147"/>
    </location>
</feature>
<organism evidence="2 3">
    <name type="scientific">Caballeronia cordobensis</name>
    <name type="common">Burkholderia cordobensis</name>
    <dbReference type="NCBI Taxonomy" id="1353886"/>
    <lineage>
        <taxon>Bacteria</taxon>
        <taxon>Pseudomonadati</taxon>
        <taxon>Pseudomonadota</taxon>
        <taxon>Betaproteobacteria</taxon>
        <taxon>Burkholderiales</taxon>
        <taxon>Burkholderiaceae</taxon>
        <taxon>Caballeronia</taxon>
    </lineage>
</organism>
<evidence type="ECO:0000313" key="3">
    <source>
        <dbReference type="Proteomes" id="UP000054740"/>
    </source>
</evidence>
<reference evidence="3" key="1">
    <citation type="submission" date="2016-01" db="EMBL/GenBank/DDBJ databases">
        <authorList>
            <person name="Peeters C."/>
        </authorList>
    </citation>
    <scope>NUCLEOTIDE SEQUENCE [LARGE SCALE GENOMIC DNA]</scope>
</reference>
<dbReference type="AlphaFoldDB" id="A0A158G947"/>
<name>A0A158G947_CABCO</name>